<organism evidence="2 3">
    <name type="scientific">Microtetraspora glauca</name>
    <dbReference type="NCBI Taxonomy" id="1996"/>
    <lineage>
        <taxon>Bacteria</taxon>
        <taxon>Bacillati</taxon>
        <taxon>Actinomycetota</taxon>
        <taxon>Actinomycetes</taxon>
        <taxon>Streptosporangiales</taxon>
        <taxon>Streptosporangiaceae</taxon>
        <taxon>Microtetraspora</taxon>
    </lineage>
</organism>
<proteinExistence type="inferred from homology"/>
<dbReference type="PANTHER" id="PTHR46696">
    <property type="entry name" value="P450, PUTATIVE (EUROFUNG)-RELATED"/>
    <property type="match status" value="1"/>
</dbReference>
<gene>
    <name evidence="2" type="ORF">AB0I59_37320</name>
</gene>
<comment type="similarity">
    <text evidence="1">Belongs to the cytochrome P450 family.</text>
</comment>
<comment type="caution">
    <text evidence="2">The sequence shown here is derived from an EMBL/GenBank/DDBJ whole genome shotgun (WGS) entry which is preliminary data.</text>
</comment>
<evidence type="ECO:0000313" key="2">
    <source>
        <dbReference type="EMBL" id="MEV0974289.1"/>
    </source>
</evidence>
<dbReference type="PANTHER" id="PTHR46696:SF4">
    <property type="entry name" value="BIOTIN BIOSYNTHESIS CYTOCHROME P450"/>
    <property type="match status" value="1"/>
</dbReference>
<evidence type="ECO:0000256" key="1">
    <source>
        <dbReference type="ARBA" id="ARBA00010617"/>
    </source>
</evidence>
<protein>
    <submittedName>
        <fullName evidence="2">Cytochrome P450</fullName>
    </submittedName>
</protein>
<keyword evidence="3" id="KW-1185">Reference proteome</keyword>
<dbReference type="PRINTS" id="PR00359">
    <property type="entry name" value="BP450"/>
</dbReference>
<dbReference type="InterPro" id="IPR036396">
    <property type="entry name" value="Cyt_P450_sf"/>
</dbReference>
<dbReference type="Gene3D" id="1.10.630.10">
    <property type="entry name" value="Cytochrome P450"/>
    <property type="match status" value="1"/>
</dbReference>
<dbReference type="Pfam" id="PF00067">
    <property type="entry name" value="p450"/>
    <property type="match status" value="1"/>
</dbReference>
<dbReference type="EMBL" id="JBFALK010000029">
    <property type="protein sequence ID" value="MEV0974289.1"/>
    <property type="molecule type" value="Genomic_DNA"/>
</dbReference>
<accession>A0ABV3GRM0</accession>
<reference evidence="2 3" key="1">
    <citation type="submission" date="2024-06" db="EMBL/GenBank/DDBJ databases">
        <title>The Natural Products Discovery Center: Release of the First 8490 Sequenced Strains for Exploring Actinobacteria Biosynthetic Diversity.</title>
        <authorList>
            <person name="Kalkreuter E."/>
            <person name="Kautsar S.A."/>
            <person name="Yang D."/>
            <person name="Bader C.D."/>
            <person name="Teijaro C.N."/>
            <person name="Fluegel L."/>
            <person name="Davis C.M."/>
            <person name="Simpson J.R."/>
            <person name="Lauterbach L."/>
            <person name="Steele A.D."/>
            <person name="Gui C."/>
            <person name="Meng S."/>
            <person name="Li G."/>
            <person name="Viehrig K."/>
            <person name="Ye F."/>
            <person name="Su P."/>
            <person name="Kiefer A.F."/>
            <person name="Nichols A."/>
            <person name="Cepeda A.J."/>
            <person name="Yan W."/>
            <person name="Fan B."/>
            <person name="Jiang Y."/>
            <person name="Adhikari A."/>
            <person name="Zheng C.-J."/>
            <person name="Schuster L."/>
            <person name="Cowan T.M."/>
            <person name="Smanski M.J."/>
            <person name="Chevrette M.G."/>
            <person name="De Carvalho L.P.S."/>
            <person name="Shen B."/>
        </authorList>
    </citation>
    <scope>NUCLEOTIDE SEQUENCE [LARGE SCALE GENOMIC DNA]</scope>
    <source>
        <strain evidence="2 3">NPDC050100</strain>
    </source>
</reference>
<evidence type="ECO:0000313" key="3">
    <source>
        <dbReference type="Proteomes" id="UP001551675"/>
    </source>
</evidence>
<dbReference type="SUPFAM" id="SSF48264">
    <property type="entry name" value="Cytochrome P450"/>
    <property type="match status" value="1"/>
</dbReference>
<dbReference type="InterPro" id="IPR001128">
    <property type="entry name" value="Cyt_P450"/>
</dbReference>
<sequence length="439" mass="48334">MSCAKNVPSRGSAPIDVPFPHSESGFWAVTRNEDIRYVSRNSEIFSSANGVSLEPFPLEVATLTSFFLAMDPPRQTTFRRLVSAAFTPRQITRIQSQIEANAEEIVDRFAAALASGDDTDDGVDDEVDFVSGCAAALPMRTAWEMLGVPPHERDRVARATEAIFGSSDPEYNQGQDPTSFFLEQVAYLHGLGAELARQRRCEPTADLITGVVQAEIDGQRLSDEQVGAFLVLLSTAGHDTTKQTATHAIKALADHPEQKRWLMADFDGRIGTAVDEFVRYASPVIQFTRTAMVDTVPGGRQIAAGEKVALFYRSGNRDERAFVEPAELRLDRTPNPHVGFGGGGVHHCLGAHVAKAQLTELLRHVLHRLPRLRVGEPAYLQSHFINGIKRLPVRAGVAVTWRGTRCRNDPGRLFWRPGMRGPRVRSPRTNMLGKAFSPT</sequence>
<dbReference type="InterPro" id="IPR002397">
    <property type="entry name" value="Cyt_P450_B"/>
</dbReference>
<dbReference type="Proteomes" id="UP001551675">
    <property type="component" value="Unassembled WGS sequence"/>
</dbReference>
<name>A0ABV3GRM0_MICGL</name>
<dbReference type="RefSeq" id="WP_358140730.1">
    <property type="nucleotide sequence ID" value="NZ_JBFALK010000029.1"/>
</dbReference>